<dbReference type="EC" id="3.2.1.39" evidence="4"/>
<organism evidence="16 17">
    <name type="scientific">Aquilegia coerulea</name>
    <name type="common">Rocky mountain columbine</name>
    <dbReference type="NCBI Taxonomy" id="218851"/>
    <lineage>
        <taxon>Eukaryota</taxon>
        <taxon>Viridiplantae</taxon>
        <taxon>Streptophyta</taxon>
        <taxon>Embryophyta</taxon>
        <taxon>Tracheophyta</taxon>
        <taxon>Spermatophyta</taxon>
        <taxon>Magnoliopsida</taxon>
        <taxon>Ranunculales</taxon>
        <taxon>Ranunculaceae</taxon>
        <taxon>Thalictroideae</taxon>
        <taxon>Aquilegia</taxon>
    </lineage>
</organism>
<dbReference type="Pfam" id="PF00332">
    <property type="entry name" value="Glyco_hydro_17"/>
    <property type="match status" value="1"/>
</dbReference>
<dbReference type="GO" id="GO:0005975">
    <property type="term" value="P:carbohydrate metabolic process"/>
    <property type="evidence" value="ECO:0007669"/>
    <property type="project" value="InterPro"/>
</dbReference>
<feature type="domain" description="X8" evidence="15">
    <location>
        <begin position="375"/>
        <end position="462"/>
    </location>
</feature>
<evidence type="ECO:0000256" key="13">
    <source>
        <dbReference type="RuleBase" id="RU004335"/>
    </source>
</evidence>
<reference evidence="16 17" key="1">
    <citation type="submission" date="2017-09" db="EMBL/GenBank/DDBJ databases">
        <title>WGS assembly of Aquilegia coerulea Goldsmith.</title>
        <authorList>
            <person name="Hodges S."/>
            <person name="Kramer E."/>
            <person name="Nordborg M."/>
            <person name="Tomkins J."/>
            <person name="Borevitz J."/>
            <person name="Derieg N."/>
            <person name="Yan J."/>
            <person name="Mihaltcheva S."/>
            <person name="Hayes R.D."/>
            <person name="Rokhsar D."/>
        </authorList>
    </citation>
    <scope>NUCLEOTIDE SEQUENCE [LARGE SCALE GENOMIC DNA]</scope>
    <source>
        <strain evidence="17">cv. Goldsmith</strain>
    </source>
</reference>
<evidence type="ECO:0000256" key="12">
    <source>
        <dbReference type="ARBA" id="ARBA00023295"/>
    </source>
</evidence>
<evidence type="ECO:0000256" key="4">
    <source>
        <dbReference type="ARBA" id="ARBA00012780"/>
    </source>
</evidence>
<protein>
    <recommendedName>
        <fullName evidence="4">glucan endo-1,3-beta-D-glucosidase</fullName>
        <ecNumber evidence="4">3.2.1.39</ecNumber>
    </recommendedName>
</protein>
<dbReference type="Pfam" id="PF07983">
    <property type="entry name" value="X8"/>
    <property type="match status" value="1"/>
</dbReference>
<evidence type="ECO:0000256" key="8">
    <source>
        <dbReference type="ARBA" id="ARBA00022801"/>
    </source>
</evidence>
<accession>A0A2G5EFW3</accession>
<keyword evidence="12" id="KW-0326">Glycosidase</keyword>
<name>A0A2G5EFW3_AQUCA</name>
<dbReference type="SUPFAM" id="SSF51445">
    <property type="entry name" value="(Trans)glycosidases"/>
    <property type="match status" value="1"/>
</dbReference>
<comment type="similarity">
    <text evidence="3 13">Belongs to the glycosyl hydrolase 17 family.</text>
</comment>
<keyword evidence="7 14" id="KW-0732">Signal</keyword>
<dbReference type="OrthoDB" id="941679at2759"/>
<comment type="catalytic activity">
    <reaction evidence="1">
        <text>Hydrolysis of (1-&gt;3)-beta-D-glucosidic linkages in (1-&gt;3)-beta-D-glucans.</text>
        <dbReference type="EC" id="3.2.1.39"/>
    </reaction>
</comment>
<dbReference type="GO" id="GO:0042973">
    <property type="term" value="F:glucan endo-1,3-beta-D-glucosidase activity"/>
    <property type="evidence" value="ECO:0007669"/>
    <property type="project" value="UniProtKB-EC"/>
</dbReference>
<keyword evidence="17" id="KW-1185">Reference proteome</keyword>
<evidence type="ECO:0000313" key="16">
    <source>
        <dbReference type="EMBL" id="PIA54610.1"/>
    </source>
</evidence>
<dbReference type="FunCoup" id="A0A2G5EFW3">
    <property type="interactions" value="49"/>
</dbReference>
<dbReference type="InterPro" id="IPR044965">
    <property type="entry name" value="Glyco_hydro_17_plant"/>
</dbReference>
<keyword evidence="9" id="KW-0472">Membrane</keyword>
<comment type="subcellular location">
    <subcellularLocation>
        <location evidence="2">Cell membrane</location>
        <topology evidence="2">Lipid-anchor</topology>
        <topology evidence="2">GPI-anchor</topology>
    </subcellularLocation>
</comment>
<evidence type="ECO:0000256" key="3">
    <source>
        <dbReference type="ARBA" id="ARBA00008773"/>
    </source>
</evidence>
<keyword evidence="8" id="KW-0378">Hydrolase</keyword>
<keyword evidence="11" id="KW-0325">Glycoprotein</keyword>
<dbReference type="PANTHER" id="PTHR32227">
    <property type="entry name" value="GLUCAN ENDO-1,3-BETA-GLUCOSIDASE BG1-RELATED-RELATED"/>
    <property type="match status" value="1"/>
</dbReference>
<dbReference type="AlphaFoldDB" id="A0A2G5EFW3"/>
<dbReference type="GO" id="GO:0005886">
    <property type="term" value="C:plasma membrane"/>
    <property type="evidence" value="ECO:0007669"/>
    <property type="project" value="UniProtKB-SubCell"/>
</dbReference>
<feature type="chain" id="PRO_5013552363" description="glucan endo-1,3-beta-D-glucosidase" evidence="14">
    <location>
        <begin position="19"/>
        <end position="467"/>
    </location>
</feature>
<keyword evidence="5" id="KW-1003">Cell membrane</keyword>
<evidence type="ECO:0000256" key="5">
    <source>
        <dbReference type="ARBA" id="ARBA00022475"/>
    </source>
</evidence>
<evidence type="ECO:0000256" key="9">
    <source>
        <dbReference type="ARBA" id="ARBA00023136"/>
    </source>
</evidence>
<dbReference type="Proteomes" id="UP000230069">
    <property type="component" value="Unassembled WGS sequence"/>
</dbReference>
<dbReference type="InterPro" id="IPR000490">
    <property type="entry name" value="Glyco_hydro_17"/>
</dbReference>
<evidence type="ECO:0000256" key="1">
    <source>
        <dbReference type="ARBA" id="ARBA00000382"/>
    </source>
</evidence>
<gene>
    <name evidence="16" type="ORF">AQUCO_00900879v1</name>
</gene>
<evidence type="ECO:0000256" key="10">
    <source>
        <dbReference type="ARBA" id="ARBA00023157"/>
    </source>
</evidence>
<dbReference type="Gene3D" id="1.20.58.1040">
    <property type="match status" value="1"/>
</dbReference>
<proteinExistence type="inferred from homology"/>
<evidence type="ECO:0000256" key="7">
    <source>
        <dbReference type="ARBA" id="ARBA00022729"/>
    </source>
</evidence>
<dbReference type="STRING" id="218851.A0A2G5EFW3"/>
<dbReference type="InterPro" id="IPR017853">
    <property type="entry name" value="GH"/>
</dbReference>
<evidence type="ECO:0000256" key="6">
    <source>
        <dbReference type="ARBA" id="ARBA00022622"/>
    </source>
</evidence>
<keyword evidence="10" id="KW-1015">Disulfide bond</keyword>
<dbReference type="InParanoid" id="A0A2G5EFW3"/>
<sequence>MNLFSVLFLFSFFVLVFSNATISNTIGINYGQLGNNLPSPSKSIQLINSLKASSVKIYDANPQILSSLSGTKFQVYIMVPNEQILQISSNKGFADDWLRTNLLPFYPKTNIRYILVGNEIFSTNQNQQLIWQNVVAAMESIQRSLITHKLFHIKVSTTHAMDVLQSSFPPSNGTFRSDISVAYIEPLLGFLNKSKSSFFLDVYTYFPWSTSPNDINLDYALLNQGNITYTDPVSKLTYTNLLDQMLDSVIFAMKKLGYPDLKLTIAETGWPTAGDIDQIGANIYNAATYNRNLVQKLSAKPPVGTPARPGVVIPAFLFALFNENQKPGPTTERNWGLFYPNGTQVFKIKLDGKLSESDKKLPAPGNNNAPYKGKLWCVVAKEMEKNSPELKSALTYACGQRKGTCDAIKPGKECYKQGNLALQASYAFASYWAKFKRLGATCYFNGLGVLTAKDPSFGSCKFPSLRL</sequence>
<dbReference type="Gene3D" id="3.20.20.80">
    <property type="entry name" value="Glycosidases"/>
    <property type="match status" value="1"/>
</dbReference>
<evidence type="ECO:0000256" key="2">
    <source>
        <dbReference type="ARBA" id="ARBA00004609"/>
    </source>
</evidence>
<dbReference type="EMBL" id="KZ305026">
    <property type="protein sequence ID" value="PIA54610.1"/>
    <property type="molecule type" value="Genomic_DNA"/>
</dbReference>
<evidence type="ECO:0000259" key="15">
    <source>
        <dbReference type="SMART" id="SM00768"/>
    </source>
</evidence>
<dbReference type="GO" id="GO:0098552">
    <property type="term" value="C:side of membrane"/>
    <property type="evidence" value="ECO:0007669"/>
    <property type="project" value="UniProtKB-KW"/>
</dbReference>
<dbReference type="InterPro" id="IPR012946">
    <property type="entry name" value="X8"/>
</dbReference>
<keyword evidence="6" id="KW-0449">Lipoprotein</keyword>
<evidence type="ECO:0000256" key="11">
    <source>
        <dbReference type="ARBA" id="ARBA00023180"/>
    </source>
</evidence>
<dbReference type="FunFam" id="1.20.58.1040:FF:000001">
    <property type="entry name" value="Glucan endo-1,3-beta-glucosidase 4"/>
    <property type="match status" value="1"/>
</dbReference>
<feature type="signal peptide" evidence="14">
    <location>
        <begin position="1"/>
        <end position="18"/>
    </location>
</feature>
<dbReference type="FunFam" id="3.20.20.80:FF:000005">
    <property type="entry name" value="Glucan endo-1,3-beta-glucosidase 14"/>
    <property type="match status" value="1"/>
</dbReference>
<dbReference type="SMART" id="SM00768">
    <property type="entry name" value="X8"/>
    <property type="match status" value="1"/>
</dbReference>
<evidence type="ECO:0000313" key="17">
    <source>
        <dbReference type="Proteomes" id="UP000230069"/>
    </source>
</evidence>
<keyword evidence="6" id="KW-0336">GPI-anchor</keyword>
<dbReference type="GO" id="GO:0009506">
    <property type="term" value="C:plasmodesma"/>
    <property type="evidence" value="ECO:0007669"/>
    <property type="project" value="UniProtKB-ARBA"/>
</dbReference>
<evidence type="ECO:0000256" key="14">
    <source>
        <dbReference type="SAM" id="SignalP"/>
    </source>
</evidence>